<gene>
    <name evidence="2" type="ORF">AB0T83_06545</name>
</gene>
<dbReference type="Gene3D" id="3.30.1130.10">
    <property type="match status" value="1"/>
</dbReference>
<evidence type="ECO:0000313" key="2">
    <source>
        <dbReference type="EMBL" id="MEV8466440.1"/>
    </source>
</evidence>
<feature type="non-terminal residue" evidence="2">
    <location>
        <position position="99"/>
    </location>
</feature>
<evidence type="ECO:0000313" key="3">
    <source>
        <dbReference type="Proteomes" id="UP001553161"/>
    </source>
</evidence>
<sequence>MTAQSGTADKLLLHDHVLEVEIGAFQQERGHTQRVRFNIVADLKQTAPGAAHDDVDGILSYDILPEAIEDELAAGRLNLMETLAEGVAARVLAHKQVAQ</sequence>
<dbReference type="RefSeq" id="WP_366192396.1">
    <property type="nucleotide sequence ID" value="NZ_JBFBVU010000006.1"/>
</dbReference>
<evidence type="ECO:0000259" key="1">
    <source>
        <dbReference type="SMART" id="SM00905"/>
    </source>
</evidence>
<dbReference type="InterPro" id="IPR043133">
    <property type="entry name" value="GTP-CH-I_C/QueF"/>
</dbReference>
<reference evidence="2 3" key="1">
    <citation type="submission" date="2024-07" db="EMBL/GenBank/DDBJ databases">
        <authorList>
            <person name="Kang M."/>
        </authorList>
    </citation>
    <scope>NUCLEOTIDE SEQUENCE [LARGE SCALE GENOMIC DNA]</scope>
    <source>
        <strain evidence="2 3">DFM31</strain>
    </source>
</reference>
<keyword evidence="3" id="KW-1185">Reference proteome</keyword>
<comment type="caution">
    <text evidence="2">The sequence shown here is derived from an EMBL/GenBank/DDBJ whole genome shotgun (WGS) entry which is preliminary data.</text>
</comment>
<protein>
    <submittedName>
        <fullName evidence="2">Dihydroneopterin aldolase</fullName>
    </submittedName>
</protein>
<name>A0ABV3L5S6_9RHOB</name>
<dbReference type="SMART" id="SM00905">
    <property type="entry name" value="FolB"/>
    <property type="match status" value="1"/>
</dbReference>
<dbReference type="EMBL" id="JBFBVU010000006">
    <property type="protein sequence ID" value="MEV8466440.1"/>
    <property type="molecule type" value="Genomic_DNA"/>
</dbReference>
<feature type="domain" description="Dihydroneopterin aldolase/epimerase" evidence="1">
    <location>
        <begin position="11"/>
        <end position="99"/>
    </location>
</feature>
<organism evidence="2 3">
    <name type="scientific">Meridianimarinicoccus marinus</name>
    <dbReference type="NCBI Taxonomy" id="3231483"/>
    <lineage>
        <taxon>Bacteria</taxon>
        <taxon>Pseudomonadati</taxon>
        <taxon>Pseudomonadota</taxon>
        <taxon>Alphaproteobacteria</taxon>
        <taxon>Rhodobacterales</taxon>
        <taxon>Paracoccaceae</taxon>
        <taxon>Meridianimarinicoccus</taxon>
    </lineage>
</organism>
<proteinExistence type="predicted"/>
<dbReference type="Proteomes" id="UP001553161">
    <property type="component" value="Unassembled WGS sequence"/>
</dbReference>
<accession>A0ABV3L5S6</accession>
<dbReference type="SUPFAM" id="SSF55620">
    <property type="entry name" value="Tetrahydrobiopterin biosynthesis enzymes-like"/>
    <property type="match status" value="1"/>
</dbReference>
<dbReference type="InterPro" id="IPR006157">
    <property type="entry name" value="FolB_dom"/>
</dbReference>
<dbReference type="Pfam" id="PF02152">
    <property type="entry name" value="FolB"/>
    <property type="match status" value="1"/>
</dbReference>